<evidence type="ECO:0000256" key="4">
    <source>
        <dbReference type="ARBA" id="ARBA00022475"/>
    </source>
</evidence>
<dbReference type="OrthoDB" id="9782305at2"/>
<dbReference type="GO" id="GO:0022857">
    <property type="term" value="F:transmembrane transporter activity"/>
    <property type="evidence" value="ECO:0007669"/>
    <property type="project" value="InterPro"/>
</dbReference>
<dbReference type="Pfam" id="PF01032">
    <property type="entry name" value="FecCD"/>
    <property type="match status" value="1"/>
</dbReference>
<dbReference type="Proteomes" id="UP000029733">
    <property type="component" value="Unassembled WGS sequence"/>
</dbReference>
<evidence type="ECO:0000256" key="5">
    <source>
        <dbReference type="ARBA" id="ARBA00022692"/>
    </source>
</evidence>
<keyword evidence="5 8" id="KW-0812">Transmembrane</keyword>
<evidence type="ECO:0000313" key="9">
    <source>
        <dbReference type="EMBL" id="TLD97707.1"/>
    </source>
</evidence>
<keyword evidence="3" id="KW-0813">Transport</keyword>
<dbReference type="PANTHER" id="PTHR30472">
    <property type="entry name" value="FERRIC ENTEROBACTIN TRANSPORT SYSTEM PERMEASE PROTEIN"/>
    <property type="match status" value="1"/>
</dbReference>
<evidence type="ECO:0000256" key="8">
    <source>
        <dbReference type="SAM" id="Phobius"/>
    </source>
</evidence>
<dbReference type="GO" id="GO:0033214">
    <property type="term" value="P:siderophore-iron import into cell"/>
    <property type="evidence" value="ECO:0007669"/>
    <property type="project" value="TreeGrafter"/>
</dbReference>
<dbReference type="GO" id="GO:0005886">
    <property type="term" value="C:plasma membrane"/>
    <property type="evidence" value="ECO:0007669"/>
    <property type="project" value="UniProtKB-SubCell"/>
</dbReference>
<keyword evidence="10" id="KW-1185">Reference proteome</keyword>
<feature type="transmembrane region" description="Helical" evidence="8">
    <location>
        <begin position="91"/>
        <end position="110"/>
    </location>
</feature>
<feature type="transmembrane region" description="Helical" evidence="8">
    <location>
        <begin position="275"/>
        <end position="293"/>
    </location>
</feature>
<evidence type="ECO:0000256" key="6">
    <source>
        <dbReference type="ARBA" id="ARBA00022989"/>
    </source>
</evidence>
<feature type="transmembrane region" description="Helical" evidence="8">
    <location>
        <begin position="147"/>
        <end position="168"/>
    </location>
</feature>
<dbReference type="AlphaFoldDB" id="A0A4U8TG70"/>
<dbReference type="FunFam" id="1.10.3470.10:FF:000001">
    <property type="entry name" value="Vitamin B12 ABC transporter permease BtuC"/>
    <property type="match status" value="1"/>
</dbReference>
<reference evidence="9 10" key="1">
    <citation type="journal article" date="2014" name="Genome Announc.">
        <title>Draft genome sequences of eight enterohepatic helicobacter species isolated from both laboratory and wild rodents.</title>
        <authorList>
            <person name="Sheh A."/>
            <person name="Shen Z."/>
            <person name="Fox J.G."/>
        </authorList>
    </citation>
    <scope>NUCLEOTIDE SEQUENCE [LARGE SCALE GENOMIC DNA]</scope>
    <source>
        <strain evidence="9 10">MIT 09-6949</strain>
    </source>
</reference>
<dbReference type="PROSITE" id="PS51257">
    <property type="entry name" value="PROKAR_LIPOPROTEIN"/>
    <property type="match status" value="1"/>
</dbReference>
<gene>
    <name evidence="9" type="ORF">LS71_002935</name>
</gene>
<dbReference type="InterPro" id="IPR000522">
    <property type="entry name" value="ABC_transptr_permease_BtuC"/>
</dbReference>
<comment type="caution">
    <text evidence="9">The sequence shown here is derived from an EMBL/GenBank/DDBJ whole genome shotgun (WGS) entry which is preliminary data.</text>
</comment>
<accession>A0A4U8TG70</accession>
<dbReference type="PANTHER" id="PTHR30472:SF70">
    <property type="entry name" value="MOLYBDATE IMPORT SYSTEM PERMEASE PROTEIN MOLB"/>
    <property type="match status" value="1"/>
</dbReference>
<protein>
    <submittedName>
        <fullName evidence="9">Iron ABC transporter permease</fullName>
    </submittedName>
</protein>
<dbReference type="RefSeq" id="WP_034356712.1">
    <property type="nucleotide sequence ID" value="NZ_JRPR02000001.1"/>
</dbReference>
<keyword evidence="4" id="KW-1003">Cell membrane</keyword>
<dbReference type="CDD" id="cd06550">
    <property type="entry name" value="TM_ABC_iron-siderophores_like"/>
    <property type="match status" value="1"/>
</dbReference>
<name>A0A4U8TG70_9HELI</name>
<dbReference type="Gene3D" id="1.10.3470.10">
    <property type="entry name" value="ABC transporter involved in vitamin B12 uptake, BtuC"/>
    <property type="match status" value="1"/>
</dbReference>
<evidence type="ECO:0000256" key="7">
    <source>
        <dbReference type="ARBA" id="ARBA00023136"/>
    </source>
</evidence>
<sequence>MRLLTSLSMYILGIAAIIVCACVCLTLGRYALPLSDVIAVICGNGDETQRNIIFTFRLPRIILAIIVGAGLSAAGAAFQSLFRNPLATPDILGVTNGASFGAVLGLLLGLNISYIGIAGFVFGILSLMLVLLVGYNRNNPYEMSSMILSGIIISALFQSLIGIVKYVADPQDTLPTITYWLLGSLDISLDIHVFYSLCGIVLGSGIIFILRWKLNLLMLQDDEAKSLGVNLTLLRLIVIFASTMIVACAVSVCGVIGWVGLLVPHIARLLIGNNNTTLIPLSLFIGALFLMIIDTLSRTLSSEQIPISILTSLIGTPFFIYILRKSKRG</sequence>
<evidence type="ECO:0000256" key="3">
    <source>
        <dbReference type="ARBA" id="ARBA00022448"/>
    </source>
</evidence>
<proteinExistence type="inferred from homology"/>
<feature type="transmembrane region" description="Helical" evidence="8">
    <location>
        <begin position="305"/>
        <end position="323"/>
    </location>
</feature>
<keyword evidence="7 8" id="KW-0472">Membrane</keyword>
<evidence type="ECO:0000256" key="1">
    <source>
        <dbReference type="ARBA" id="ARBA00004651"/>
    </source>
</evidence>
<dbReference type="EMBL" id="JRPR02000001">
    <property type="protein sequence ID" value="TLD97707.1"/>
    <property type="molecule type" value="Genomic_DNA"/>
</dbReference>
<organism evidence="9 10">
    <name type="scientific">Helicobacter jaachi</name>
    <dbReference type="NCBI Taxonomy" id="1677920"/>
    <lineage>
        <taxon>Bacteria</taxon>
        <taxon>Pseudomonadati</taxon>
        <taxon>Campylobacterota</taxon>
        <taxon>Epsilonproteobacteria</taxon>
        <taxon>Campylobacterales</taxon>
        <taxon>Helicobacteraceae</taxon>
        <taxon>Helicobacter</taxon>
    </lineage>
</organism>
<dbReference type="STRING" id="1677920.LS71_08715"/>
<comment type="similarity">
    <text evidence="2">Belongs to the binding-protein-dependent transport system permease family. FecCD subfamily.</text>
</comment>
<evidence type="ECO:0000256" key="2">
    <source>
        <dbReference type="ARBA" id="ARBA00007935"/>
    </source>
</evidence>
<feature type="transmembrane region" description="Helical" evidence="8">
    <location>
        <begin position="189"/>
        <end position="212"/>
    </location>
</feature>
<evidence type="ECO:0000313" key="10">
    <source>
        <dbReference type="Proteomes" id="UP000029733"/>
    </source>
</evidence>
<feature type="transmembrane region" description="Helical" evidence="8">
    <location>
        <begin position="117"/>
        <end position="135"/>
    </location>
</feature>
<keyword evidence="6 8" id="KW-1133">Transmembrane helix</keyword>
<feature type="transmembrane region" description="Helical" evidence="8">
    <location>
        <begin position="232"/>
        <end position="263"/>
    </location>
</feature>
<feature type="transmembrane region" description="Helical" evidence="8">
    <location>
        <begin position="6"/>
        <end position="28"/>
    </location>
</feature>
<comment type="subcellular location">
    <subcellularLocation>
        <location evidence="1">Cell membrane</location>
        <topology evidence="1">Multi-pass membrane protein</topology>
    </subcellularLocation>
</comment>
<feature type="transmembrane region" description="Helical" evidence="8">
    <location>
        <begin position="61"/>
        <end position="79"/>
    </location>
</feature>
<dbReference type="SUPFAM" id="SSF81345">
    <property type="entry name" value="ABC transporter involved in vitamin B12 uptake, BtuC"/>
    <property type="match status" value="1"/>
</dbReference>
<dbReference type="InterPro" id="IPR037294">
    <property type="entry name" value="ABC_BtuC-like"/>
</dbReference>